<name>A0A7X3FY97_9BURK</name>
<proteinExistence type="predicted"/>
<reference evidence="1 2" key="1">
    <citation type="submission" date="2019-12" db="EMBL/GenBank/DDBJ databases">
        <authorList>
            <person name="Li C."/>
            <person name="Zhao J."/>
        </authorList>
    </citation>
    <scope>NUCLEOTIDE SEQUENCE [LARGE SCALE GENOMIC DNA]</scope>
    <source>
        <strain evidence="1 2">NEAU-DD11</strain>
    </source>
</reference>
<accession>A0A7X3FY97</accession>
<evidence type="ECO:0000313" key="2">
    <source>
        <dbReference type="Proteomes" id="UP000443353"/>
    </source>
</evidence>
<dbReference type="RefSeq" id="WP_160408387.1">
    <property type="nucleotide sequence ID" value="NZ_WSES01000003.1"/>
</dbReference>
<evidence type="ECO:0000313" key="1">
    <source>
        <dbReference type="EMBL" id="MVW60203.1"/>
    </source>
</evidence>
<protein>
    <submittedName>
        <fullName evidence="1">Uncharacterized protein</fullName>
    </submittedName>
</protein>
<dbReference type="Proteomes" id="UP000443353">
    <property type="component" value="Unassembled WGS sequence"/>
</dbReference>
<dbReference type="AlphaFoldDB" id="A0A7X3FY97"/>
<organism evidence="1 2">
    <name type="scientific">Massilia cellulosiltytica</name>
    <dbReference type="NCBI Taxonomy" id="2683234"/>
    <lineage>
        <taxon>Bacteria</taxon>
        <taxon>Pseudomonadati</taxon>
        <taxon>Pseudomonadota</taxon>
        <taxon>Betaproteobacteria</taxon>
        <taxon>Burkholderiales</taxon>
        <taxon>Oxalobacteraceae</taxon>
        <taxon>Telluria group</taxon>
        <taxon>Massilia</taxon>
    </lineage>
</organism>
<gene>
    <name evidence="1" type="ORF">GPY61_09680</name>
</gene>
<sequence>MRIMAAGEGKAETAAMSSKLATLFARLRAVLPQLPPMPRAWVELRCARRLDRLAGRLQRMHARIARMQDHLTAAGAPGGPASDADGALRRMLAGLRAELARMRCDLALWHVRECGGECGTRLAAALARVNRIAVDTHAAAQRLEAELEARAK</sequence>
<keyword evidence="2" id="KW-1185">Reference proteome</keyword>
<dbReference type="EMBL" id="WSES01000003">
    <property type="protein sequence ID" value="MVW60203.1"/>
    <property type="molecule type" value="Genomic_DNA"/>
</dbReference>
<comment type="caution">
    <text evidence="1">The sequence shown here is derived from an EMBL/GenBank/DDBJ whole genome shotgun (WGS) entry which is preliminary data.</text>
</comment>